<evidence type="ECO:0000313" key="1">
    <source>
        <dbReference type="EMBL" id="KRY06427.1"/>
    </source>
</evidence>
<sequence>MFPAYYVFPLSTSVFSGPQINLITTEEFESMSN</sequence>
<accession>A0A0V0Z214</accession>
<dbReference type="Proteomes" id="UP000054653">
    <property type="component" value="Unassembled WGS sequence"/>
</dbReference>
<dbReference type="AlphaFoldDB" id="A0A0V0Z214"/>
<gene>
    <name evidence="1" type="ORF">T03_17161</name>
</gene>
<evidence type="ECO:0000313" key="2">
    <source>
        <dbReference type="Proteomes" id="UP000054653"/>
    </source>
</evidence>
<name>A0A0V0Z214_TRIBR</name>
<proteinExistence type="predicted"/>
<reference evidence="1 2" key="1">
    <citation type="submission" date="2015-01" db="EMBL/GenBank/DDBJ databases">
        <title>Evolution of Trichinella species and genotypes.</title>
        <authorList>
            <person name="Korhonen P.K."/>
            <person name="Edoardo P."/>
            <person name="Giuseppe L.R."/>
            <person name="Gasser R.B."/>
        </authorList>
    </citation>
    <scope>NUCLEOTIDE SEQUENCE [LARGE SCALE GENOMIC DNA]</scope>
    <source>
        <strain evidence="1">ISS120</strain>
    </source>
</reference>
<keyword evidence="2" id="KW-1185">Reference proteome</keyword>
<protein>
    <submittedName>
        <fullName evidence="1">Uncharacterized protein</fullName>
    </submittedName>
</protein>
<dbReference type="EMBL" id="JYDI01004477">
    <property type="protein sequence ID" value="KRY06427.1"/>
    <property type="molecule type" value="Genomic_DNA"/>
</dbReference>
<organism evidence="1 2">
    <name type="scientific">Trichinella britovi</name>
    <name type="common">Parasitic roundworm</name>
    <dbReference type="NCBI Taxonomy" id="45882"/>
    <lineage>
        <taxon>Eukaryota</taxon>
        <taxon>Metazoa</taxon>
        <taxon>Ecdysozoa</taxon>
        <taxon>Nematoda</taxon>
        <taxon>Enoplea</taxon>
        <taxon>Dorylaimia</taxon>
        <taxon>Trichinellida</taxon>
        <taxon>Trichinellidae</taxon>
        <taxon>Trichinella</taxon>
    </lineage>
</organism>
<comment type="caution">
    <text evidence="1">The sequence shown here is derived from an EMBL/GenBank/DDBJ whole genome shotgun (WGS) entry which is preliminary data.</text>
</comment>